<dbReference type="PANTHER" id="PTHR37826">
    <property type="entry name" value="FLOTILLIN BAND_7_5 DOMAIN PROTEIN"/>
    <property type="match status" value="1"/>
</dbReference>
<comment type="caution">
    <text evidence="3">The sequence shown here is derived from an EMBL/GenBank/DDBJ whole genome shotgun (WGS) entry which is preliminary data.</text>
</comment>
<keyword evidence="4" id="KW-1185">Reference proteome</keyword>
<reference evidence="3 4" key="1">
    <citation type="submission" date="2020-06" db="EMBL/GenBank/DDBJ databases">
        <title>Mogibacterium timidum strain W9173 genomic sequence.</title>
        <authorList>
            <person name="Wade W.G."/>
            <person name="Johnston C.D."/>
            <person name="Chen T."/>
            <person name="Dewhirst F.E."/>
        </authorList>
    </citation>
    <scope>NUCLEOTIDE SEQUENCE [LARGE SCALE GENOMIC DNA]</scope>
    <source>
        <strain evidence="3 4">W9173</strain>
    </source>
</reference>
<dbReference type="PANTHER" id="PTHR37826:SF3">
    <property type="entry name" value="J DOMAIN-CONTAINING PROTEIN"/>
    <property type="match status" value="1"/>
</dbReference>
<dbReference type="Proteomes" id="UP000526307">
    <property type="component" value="Unassembled WGS sequence"/>
</dbReference>
<dbReference type="EMBL" id="JABXYR010000002">
    <property type="protein sequence ID" value="NWO23711.1"/>
    <property type="molecule type" value="Genomic_DNA"/>
</dbReference>
<evidence type="ECO:0000256" key="1">
    <source>
        <dbReference type="SAM" id="MobiDB-lite"/>
    </source>
</evidence>
<dbReference type="AlphaFoldDB" id="A0A7Y8VS99"/>
<protein>
    <submittedName>
        <fullName evidence="3">TFIIB-type zinc ribbon-containing protein</fullName>
    </submittedName>
</protein>
<organism evidence="3 4">
    <name type="scientific">Mogibacterium timidum</name>
    <dbReference type="NCBI Taxonomy" id="35519"/>
    <lineage>
        <taxon>Bacteria</taxon>
        <taxon>Bacillati</taxon>
        <taxon>Bacillota</taxon>
        <taxon>Clostridia</taxon>
        <taxon>Peptostreptococcales</taxon>
        <taxon>Anaerovoracaceae</taxon>
        <taxon>Mogibacterium</taxon>
    </lineage>
</organism>
<feature type="transmembrane region" description="Helical" evidence="2">
    <location>
        <begin position="380"/>
        <end position="399"/>
    </location>
</feature>
<gene>
    <name evidence="3" type="ORF">HW270_06500</name>
</gene>
<feature type="transmembrane region" description="Helical" evidence="2">
    <location>
        <begin position="411"/>
        <end position="428"/>
    </location>
</feature>
<keyword evidence="2" id="KW-0472">Membrane</keyword>
<evidence type="ECO:0000313" key="3">
    <source>
        <dbReference type="EMBL" id="NWO23711.1"/>
    </source>
</evidence>
<sequence>MIDDKDFVETVNEGVVSQDNTTEEQVGEERKDGQIKCPKCGATDIELNPTTGKLRCNFCRHVFEPEVIEQSDNIAELEGIHTSKGASDIIADAEDVLTLKCESCGAEVVIDTASAGQARCHWCRNMLSINSAIPNGAVPDVVLPFNVTKVDAQAKIDEFVGKRKFFAHPQFTKEFTSENICGVYFPYMIIDVNAHSYLSGTGEKLVRKYTVKNGDREEDRYDADAYHVERDFDITIDDLTVEASADKLNVSSNEKTTNIINSIMPFDTDKCVEYNANYLRGYTSQKRDVNVDHIRQLVKTQSNDIARFAANDTLEKYDRGVAWDIDNFEVKGESWNAAYLPVWLYSYMQVKGKKNLLHYVAVNARTKETMGSVPINMTKLWIVSIIIELFGGVLAILLGSDLVKWDSDYRWALLLPGAIFFAAMYSRYRNAGARHTYEKETVKEMSNISMVDEFTEHRRGLKDEYIEGVNNNSVKGSNVKDLLPGVKADSLSSVVGSVSKIKGMIDDVDDFTDFK</sequence>
<evidence type="ECO:0000313" key="4">
    <source>
        <dbReference type="Proteomes" id="UP000526307"/>
    </source>
</evidence>
<dbReference type="RefSeq" id="WP_009644124.1">
    <property type="nucleotide sequence ID" value="NZ_CAUTAN010000003.1"/>
</dbReference>
<keyword evidence="2" id="KW-0812">Transmembrane</keyword>
<evidence type="ECO:0000256" key="2">
    <source>
        <dbReference type="SAM" id="Phobius"/>
    </source>
</evidence>
<feature type="region of interest" description="Disordered" evidence="1">
    <location>
        <begin position="1"/>
        <end position="29"/>
    </location>
</feature>
<proteinExistence type="predicted"/>
<accession>A0A7Y8VS99</accession>
<keyword evidence="2" id="KW-1133">Transmembrane helix</keyword>
<name>A0A7Y8VS99_9FIRM</name>